<comment type="cofactor">
    <cofactor evidence="1">
        <name>Co(2+)</name>
        <dbReference type="ChEBI" id="CHEBI:48828"/>
    </cofactor>
</comment>
<keyword evidence="6" id="KW-0170">Cobalt</keyword>
<reference evidence="10 11" key="1">
    <citation type="submission" date="2015-05" db="EMBL/GenBank/DDBJ databases">
        <title>Distinctive expansion of gene families associated with plant cell wall degradation and secondary metabolism in the genomes of grapevine trunk pathogens.</title>
        <authorList>
            <person name="Lawrence D.P."/>
            <person name="Travadon R."/>
            <person name="Rolshausen P.E."/>
            <person name="Baumgartner K."/>
        </authorList>
    </citation>
    <scope>NUCLEOTIDE SEQUENCE [LARGE SCALE GENOMIC DNA]</scope>
    <source>
        <strain evidence="10">DA912</strain>
    </source>
</reference>
<dbReference type="SUPFAM" id="SSF88713">
    <property type="entry name" value="Glycoside hydrolase/deacetylase"/>
    <property type="match status" value="1"/>
</dbReference>
<feature type="signal peptide" evidence="8">
    <location>
        <begin position="1"/>
        <end position="20"/>
    </location>
</feature>
<dbReference type="InterPro" id="IPR002509">
    <property type="entry name" value="NODB_dom"/>
</dbReference>
<dbReference type="InterPro" id="IPR011330">
    <property type="entry name" value="Glyco_hydro/deAcase_b/a-brl"/>
</dbReference>
<reference evidence="10 11" key="2">
    <citation type="submission" date="2015-05" db="EMBL/GenBank/DDBJ databases">
        <authorList>
            <person name="Morales-Cruz A."/>
            <person name="Amrine K.C."/>
            <person name="Cantu D."/>
        </authorList>
    </citation>
    <scope>NUCLEOTIDE SEQUENCE [LARGE SCALE GENOMIC DNA]</scope>
    <source>
        <strain evidence="10">DA912</strain>
    </source>
</reference>
<evidence type="ECO:0000256" key="5">
    <source>
        <dbReference type="ARBA" id="ARBA00023277"/>
    </source>
</evidence>
<dbReference type="OrthoDB" id="407355at2759"/>
<evidence type="ECO:0000256" key="2">
    <source>
        <dbReference type="ARBA" id="ARBA00022723"/>
    </source>
</evidence>
<name>A0A0G2FHQ6_9PEZI</name>
<protein>
    <submittedName>
        <fullName evidence="10">Putative chitin deacetylase</fullName>
    </submittedName>
</protein>
<dbReference type="CDD" id="cd10951">
    <property type="entry name" value="CE4_ClCDA_like"/>
    <property type="match status" value="1"/>
</dbReference>
<dbReference type="GO" id="GO:0005975">
    <property type="term" value="P:carbohydrate metabolic process"/>
    <property type="evidence" value="ECO:0007669"/>
    <property type="project" value="InterPro"/>
</dbReference>
<dbReference type="STRING" id="1214573.A0A0G2FHQ6"/>
<evidence type="ECO:0000256" key="3">
    <source>
        <dbReference type="ARBA" id="ARBA00022729"/>
    </source>
</evidence>
<dbReference type="Gene3D" id="3.20.20.370">
    <property type="entry name" value="Glycoside hydrolase/deacetylase"/>
    <property type="match status" value="1"/>
</dbReference>
<feature type="domain" description="NodB homology" evidence="9">
    <location>
        <begin position="170"/>
        <end position="361"/>
    </location>
</feature>
<sequence>MNSFTSALLPALPALAGVQASPSVQNQPVAFDNVTSVPLLAKGDACGYAASPTGGSICGNGLCCSSETNVCGSGELSCSAISCLPKYSTGCAWQGSINDKLQPQAPSPGRGSPSSLQKRQDTARQGTDSSSSSSDELYQRPSLPWLAHLPRPELGSVPYGELITTCNEPDTVALTFDDGPWQYTEDLLDILRDYDAEATFFVCGGNMGGDGQITDYGHPHLLRRMADEGHQVGTHTWAHADLTTVDEHGIIDQLLLNEQAIVQALDRIPTYFRPPYFSTNDDVLDAVGQLGYHVVNAGVDTNDWKGDYDAARQAFSQAVQQGPWDGSGGKIVLAHDIHDRTVHELAAYMIEQARDAGFRLVTLGECMGDPEQNWYRNPRTGGPWASYDSGSSGSSKLVARDEIPPAGEQGKGPAGPLRSYHPPTSTAHLHKVPLKAGHAPPLLPIPTATEKSKNLVTRAAEPSESHATGPASQALGTRDAASQPDTSSFPSRLATVPGARPTTGGGSRCSKAIFGLVMVMVNMLFLLQ</sequence>
<evidence type="ECO:0000256" key="1">
    <source>
        <dbReference type="ARBA" id="ARBA00001941"/>
    </source>
</evidence>
<evidence type="ECO:0000256" key="4">
    <source>
        <dbReference type="ARBA" id="ARBA00022801"/>
    </source>
</evidence>
<dbReference type="Pfam" id="PF01522">
    <property type="entry name" value="Polysacc_deac_1"/>
    <property type="match status" value="1"/>
</dbReference>
<dbReference type="GO" id="GO:0016810">
    <property type="term" value="F:hydrolase activity, acting on carbon-nitrogen (but not peptide) bonds"/>
    <property type="evidence" value="ECO:0007669"/>
    <property type="project" value="InterPro"/>
</dbReference>
<evidence type="ECO:0000256" key="7">
    <source>
        <dbReference type="SAM" id="MobiDB-lite"/>
    </source>
</evidence>
<dbReference type="PANTHER" id="PTHR46471">
    <property type="entry name" value="CHITIN DEACETYLASE"/>
    <property type="match status" value="1"/>
</dbReference>
<comment type="caution">
    <text evidence="10">The sequence shown here is derived from an EMBL/GenBank/DDBJ whole genome shotgun (WGS) entry which is preliminary data.</text>
</comment>
<feature type="region of interest" description="Disordered" evidence="7">
    <location>
        <begin position="454"/>
        <end position="507"/>
    </location>
</feature>
<feature type="chain" id="PRO_5002544043" evidence="8">
    <location>
        <begin position="21"/>
        <end position="528"/>
    </location>
</feature>
<feature type="region of interest" description="Disordered" evidence="7">
    <location>
        <begin position="99"/>
        <end position="137"/>
    </location>
</feature>
<dbReference type="PROSITE" id="PS51677">
    <property type="entry name" value="NODB"/>
    <property type="match status" value="1"/>
</dbReference>
<keyword evidence="11" id="KW-1185">Reference proteome</keyword>
<dbReference type="Proteomes" id="UP000034680">
    <property type="component" value="Unassembled WGS sequence"/>
</dbReference>
<evidence type="ECO:0000313" key="10">
    <source>
        <dbReference type="EMBL" id="KKY33997.1"/>
    </source>
</evidence>
<keyword evidence="5" id="KW-0119">Carbohydrate metabolism</keyword>
<evidence type="ECO:0000256" key="8">
    <source>
        <dbReference type="SAM" id="SignalP"/>
    </source>
</evidence>
<accession>A0A0G2FHQ6</accession>
<dbReference type="GO" id="GO:0046872">
    <property type="term" value="F:metal ion binding"/>
    <property type="evidence" value="ECO:0007669"/>
    <property type="project" value="UniProtKB-KW"/>
</dbReference>
<dbReference type="AlphaFoldDB" id="A0A0G2FHQ6"/>
<dbReference type="EMBL" id="LCUC01000220">
    <property type="protein sequence ID" value="KKY33997.1"/>
    <property type="molecule type" value="Genomic_DNA"/>
</dbReference>
<proteinExistence type="predicted"/>
<evidence type="ECO:0000256" key="6">
    <source>
        <dbReference type="ARBA" id="ARBA00023285"/>
    </source>
</evidence>
<evidence type="ECO:0000259" key="9">
    <source>
        <dbReference type="PROSITE" id="PS51677"/>
    </source>
</evidence>
<keyword evidence="3 8" id="KW-0732">Signal</keyword>
<feature type="region of interest" description="Disordered" evidence="7">
    <location>
        <begin position="374"/>
        <end position="427"/>
    </location>
</feature>
<keyword evidence="2" id="KW-0479">Metal-binding</keyword>
<evidence type="ECO:0000313" key="11">
    <source>
        <dbReference type="Proteomes" id="UP000034680"/>
    </source>
</evidence>
<organism evidence="10 11">
    <name type="scientific">Diaporthe ampelina</name>
    <dbReference type="NCBI Taxonomy" id="1214573"/>
    <lineage>
        <taxon>Eukaryota</taxon>
        <taxon>Fungi</taxon>
        <taxon>Dikarya</taxon>
        <taxon>Ascomycota</taxon>
        <taxon>Pezizomycotina</taxon>
        <taxon>Sordariomycetes</taxon>
        <taxon>Sordariomycetidae</taxon>
        <taxon>Diaporthales</taxon>
        <taxon>Diaporthaceae</taxon>
        <taxon>Diaporthe</taxon>
    </lineage>
</organism>
<keyword evidence="4" id="KW-0378">Hydrolase</keyword>
<feature type="compositionally biased region" description="Polar residues" evidence="7">
    <location>
        <begin position="112"/>
        <end position="128"/>
    </location>
</feature>
<dbReference type="PANTHER" id="PTHR46471:SF2">
    <property type="entry name" value="CHITIN DEACETYLASE-RELATED"/>
    <property type="match status" value="1"/>
</dbReference>
<gene>
    <name evidence="10" type="ORF">UCDDA912_g06028</name>
</gene>